<accession>A0A9Q0P3L7</accession>
<gene>
    <name evidence="2" type="ORF">OIU74_019431</name>
</gene>
<reference evidence="2" key="1">
    <citation type="submission" date="2022-11" db="EMBL/GenBank/DDBJ databases">
        <authorList>
            <person name="Hyden B.L."/>
            <person name="Feng K."/>
            <person name="Yates T."/>
            <person name="Jawdy S."/>
            <person name="Smart L.B."/>
            <person name="Muchero W."/>
        </authorList>
    </citation>
    <scope>NUCLEOTIDE SEQUENCE</scope>
    <source>
        <tissue evidence="2">Shoot tip</tissue>
    </source>
</reference>
<name>A0A9Q0P3L7_9ROSI</name>
<feature type="region of interest" description="Disordered" evidence="1">
    <location>
        <begin position="95"/>
        <end position="114"/>
    </location>
</feature>
<dbReference type="Proteomes" id="UP001151752">
    <property type="component" value="Chromosome 5"/>
</dbReference>
<feature type="compositionally biased region" description="Basic and acidic residues" evidence="1">
    <location>
        <begin position="103"/>
        <end position="114"/>
    </location>
</feature>
<proteinExistence type="predicted"/>
<dbReference type="AlphaFoldDB" id="A0A9Q0P3L7"/>
<comment type="caution">
    <text evidence="2">The sequence shown here is derived from an EMBL/GenBank/DDBJ whole genome shotgun (WGS) entry which is preliminary data.</text>
</comment>
<dbReference type="EMBL" id="JAPFFM010000020">
    <property type="protein sequence ID" value="KAJ6680947.1"/>
    <property type="molecule type" value="Genomic_DNA"/>
</dbReference>
<evidence type="ECO:0000313" key="2">
    <source>
        <dbReference type="EMBL" id="KAJ6680947.1"/>
    </source>
</evidence>
<evidence type="ECO:0000313" key="3">
    <source>
        <dbReference type="Proteomes" id="UP001151752"/>
    </source>
</evidence>
<organism evidence="2 3">
    <name type="scientific">Salix koriyanagi</name>
    <dbReference type="NCBI Taxonomy" id="2511006"/>
    <lineage>
        <taxon>Eukaryota</taxon>
        <taxon>Viridiplantae</taxon>
        <taxon>Streptophyta</taxon>
        <taxon>Embryophyta</taxon>
        <taxon>Tracheophyta</taxon>
        <taxon>Spermatophyta</taxon>
        <taxon>Magnoliopsida</taxon>
        <taxon>eudicotyledons</taxon>
        <taxon>Gunneridae</taxon>
        <taxon>Pentapetalae</taxon>
        <taxon>rosids</taxon>
        <taxon>fabids</taxon>
        <taxon>Malpighiales</taxon>
        <taxon>Salicaceae</taxon>
        <taxon>Saliceae</taxon>
        <taxon>Salix</taxon>
    </lineage>
</organism>
<protein>
    <submittedName>
        <fullName evidence="2">Uncharacterized protein</fullName>
    </submittedName>
</protein>
<keyword evidence="3" id="KW-1185">Reference proteome</keyword>
<sequence length="114" mass="13212">MQRSEIVSIYTTKLCWFREKVSTACKVYIDKGRSILRFFFLANRTCFVTFMHKSNSKVMHTRINASCICLKYKETAEKTRNAMIKSSHITNNTTSTLQAYTGQREETKSESMSS</sequence>
<reference evidence="2" key="2">
    <citation type="journal article" date="2023" name="Int. J. Mol. Sci.">
        <title>De Novo Assembly and Annotation of 11 Diverse Shrub Willow (Salix) Genomes Reveals Novel Gene Organization in Sex-Linked Regions.</title>
        <authorList>
            <person name="Hyden B."/>
            <person name="Feng K."/>
            <person name="Yates T.B."/>
            <person name="Jawdy S."/>
            <person name="Cereghino C."/>
            <person name="Smart L.B."/>
            <person name="Muchero W."/>
        </authorList>
    </citation>
    <scope>NUCLEOTIDE SEQUENCE</scope>
    <source>
        <tissue evidence="2">Shoot tip</tissue>
    </source>
</reference>
<evidence type="ECO:0000256" key="1">
    <source>
        <dbReference type="SAM" id="MobiDB-lite"/>
    </source>
</evidence>